<dbReference type="Proteomes" id="UP001177023">
    <property type="component" value="Unassembled WGS sequence"/>
</dbReference>
<keyword evidence="2" id="KW-1185">Reference proteome</keyword>
<reference evidence="1" key="1">
    <citation type="submission" date="2023-06" db="EMBL/GenBank/DDBJ databases">
        <authorList>
            <person name="Delattre M."/>
        </authorList>
    </citation>
    <scope>NUCLEOTIDE SEQUENCE</scope>
    <source>
        <strain evidence="1">AF72</strain>
    </source>
</reference>
<name>A0AA36G257_9BILA</name>
<protein>
    <submittedName>
        <fullName evidence="1">Uncharacterized protein</fullName>
    </submittedName>
</protein>
<evidence type="ECO:0000313" key="2">
    <source>
        <dbReference type="Proteomes" id="UP001177023"/>
    </source>
</evidence>
<dbReference type="EMBL" id="CATQJA010002645">
    <property type="protein sequence ID" value="CAJ0576752.1"/>
    <property type="molecule type" value="Genomic_DNA"/>
</dbReference>
<organism evidence="1 2">
    <name type="scientific">Mesorhabditis spiculigera</name>
    <dbReference type="NCBI Taxonomy" id="96644"/>
    <lineage>
        <taxon>Eukaryota</taxon>
        <taxon>Metazoa</taxon>
        <taxon>Ecdysozoa</taxon>
        <taxon>Nematoda</taxon>
        <taxon>Chromadorea</taxon>
        <taxon>Rhabditida</taxon>
        <taxon>Rhabditina</taxon>
        <taxon>Rhabditomorpha</taxon>
        <taxon>Rhabditoidea</taxon>
        <taxon>Rhabditidae</taxon>
        <taxon>Mesorhabditinae</taxon>
        <taxon>Mesorhabditis</taxon>
    </lineage>
</organism>
<evidence type="ECO:0000313" key="1">
    <source>
        <dbReference type="EMBL" id="CAJ0576752.1"/>
    </source>
</evidence>
<sequence>MVNAQPTVDTMRGKSVVVWNVNYFDMQKGLKLDKLKQVMVEGDVEIAFIVNAFSPKTKDVANNVAKIKEKLNKDGGNFDVHTPELTGFPTDNEEDEANHDAWNTSHPPNMLIINKKRLGDVALAPEACTIAVNKDSQPTMRIGVCWLKYKDTLFVCYHRTMHTLPLREGCYEKWLESELKELGIDKNVVLLGVPVARAIDFHHWTTRNNPAPQQSGDIDRYLIFLKKNKLTKSALNSDVYMFLTVSTQALQPHKAVYYQPAGPETRGSLIRAKNIMLFRLAETSDQLPPMGGSWKLYNPEESSDELYEKIIGRLAHIKLELPDIFCKTQDKLTAIIANIDIKKEEEPDVPELHSDEDD</sequence>
<accession>A0AA36G257</accession>
<dbReference type="AlphaFoldDB" id="A0AA36G257"/>
<feature type="non-terminal residue" evidence="1">
    <location>
        <position position="1"/>
    </location>
</feature>
<proteinExistence type="predicted"/>
<gene>
    <name evidence="1" type="ORF">MSPICULIGERA_LOCUS15039</name>
</gene>
<comment type="caution">
    <text evidence="1">The sequence shown here is derived from an EMBL/GenBank/DDBJ whole genome shotgun (WGS) entry which is preliminary data.</text>
</comment>